<organism evidence="2">
    <name type="scientific">Echinococcus granulosus</name>
    <name type="common">Hydatid tapeworm</name>
    <dbReference type="NCBI Taxonomy" id="6210"/>
    <lineage>
        <taxon>Eukaryota</taxon>
        <taxon>Metazoa</taxon>
        <taxon>Spiralia</taxon>
        <taxon>Lophotrochozoa</taxon>
        <taxon>Platyhelminthes</taxon>
        <taxon>Cestoda</taxon>
        <taxon>Eucestoda</taxon>
        <taxon>Cyclophyllidea</taxon>
        <taxon>Taeniidae</taxon>
        <taxon>Echinococcus</taxon>
        <taxon>Echinococcus granulosus group</taxon>
    </lineage>
</organism>
<reference evidence="4" key="3">
    <citation type="submission" date="2020-10" db="UniProtKB">
        <authorList>
            <consortium name="WormBaseParasite"/>
        </authorList>
    </citation>
    <scope>IDENTIFICATION</scope>
</reference>
<evidence type="ECO:0000256" key="1">
    <source>
        <dbReference type="SAM" id="MobiDB-lite"/>
    </source>
</evidence>
<evidence type="ECO:0000313" key="3">
    <source>
        <dbReference type="Proteomes" id="UP000492820"/>
    </source>
</evidence>
<evidence type="ECO:0000313" key="4">
    <source>
        <dbReference type="WBParaSite" id="EgrG_002046300"/>
    </source>
</evidence>
<sequence length="96" mass="10153">MKVKGHVSLEPDGPQATEPDSPGSGTPTRPKRGLRLENAITRRPKTSRGYSAVSQCAPPPRRASGAVPKQGHQRGSHGPTNRPRNPTPPPPHKACG</sequence>
<dbReference type="WBParaSite" id="EgrG_002046300">
    <property type="protein sequence ID" value="EgrG_002046300"/>
    <property type="gene ID" value="EgrG_002046300"/>
</dbReference>
<feature type="compositionally biased region" description="Pro residues" evidence="1">
    <location>
        <begin position="85"/>
        <end position="96"/>
    </location>
</feature>
<protein>
    <submittedName>
        <fullName evidence="2 4">Uncharacterized protein</fullName>
    </submittedName>
</protein>
<dbReference type="Proteomes" id="UP000492820">
    <property type="component" value="Unassembled WGS sequence"/>
</dbReference>
<dbReference type="AlphaFoldDB" id="A0A068WZA5"/>
<evidence type="ECO:0000313" key="2">
    <source>
        <dbReference type="EMBL" id="CDS23800.1"/>
    </source>
</evidence>
<reference evidence="2" key="2">
    <citation type="submission" date="2014-06" db="EMBL/GenBank/DDBJ databases">
        <authorList>
            <person name="Aslett M."/>
        </authorList>
    </citation>
    <scope>NUCLEOTIDE SEQUENCE</scope>
</reference>
<dbReference type="EMBL" id="LK028594">
    <property type="protein sequence ID" value="CDS23800.1"/>
    <property type="molecule type" value="Genomic_DNA"/>
</dbReference>
<proteinExistence type="predicted"/>
<feature type="region of interest" description="Disordered" evidence="1">
    <location>
        <begin position="1"/>
        <end position="96"/>
    </location>
</feature>
<accession>A0A068WZA5</accession>
<name>A0A068WZA5_ECHGR</name>
<reference evidence="2 3" key="1">
    <citation type="journal article" date="2013" name="Nature">
        <title>The genomes of four tapeworm species reveal adaptations to parasitism.</title>
        <authorList>
            <person name="Tsai I.J."/>
            <person name="Zarowiecki M."/>
            <person name="Holroyd N."/>
            <person name="Garciarrubio A."/>
            <person name="Sanchez-Flores A."/>
            <person name="Brooks K.L."/>
            <person name="Tracey A."/>
            <person name="Bobes R.J."/>
            <person name="Fragoso G."/>
            <person name="Sciutto E."/>
            <person name="Aslett M."/>
            <person name="Beasley H."/>
            <person name="Bennett H.M."/>
            <person name="Cai J."/>
            <person name="Camicia F."/>
            <person name="Clark R."/>
            <person name="Cucher M."/>
            <person name="De Silva N."/>
            <person name="Day T.A."/>
            <person name="Deplazes P."/>
            <person name="Estrada K."/>
            <person name="Fernandez C."/>
            <person name="Holland P.W."/>
            <person name="Hou J."/>
            <person name="Hu S."/>
            <person name="Huckvale T."/>
            <person name="Hung S.S."/>
            <person name="Kamenetzky L."/>
            <person name="Keane J.A."/>
            <person name="Kiss F."/>
            <person name="Koziol U."/>
            <person name="Lambert O."/>
            <person name="Liu K."/>
            <person name="Luo X."/>
            <person name="Luo Y."/>
            <person name="Macchiaroli N."/>
            <person name="Nichol S."/>
            <person name="Paps J."/>
            <person name="Parkinson J."/>
            <person name="Pouchkina-Stantcheva N."/>
            <person name="Riddiford N."/>
            <person name="Rosenzvit M."/>
            <person name="Salinas G."/>
            <person name="Wasmuth J.D."/>
            <person name="Zamanian M."/>
            <person name="Zheng Y."/>
            <person name="Cai X."/>
            <person name="Soberon X."/>
            <person name="Olson P.D."/>
            <person name="Laclette J.P."/>
            <person name="Brehm K."/>
            <person name="Berriman M."/>
            <person name="Garciarrubio A."/>
            <person name="Bobes R.J."/>
            <person name="Fragoso G."/>
            <person name="Sanchez-Flores A."/>
            <person name="Estrada K."/>
            <person name="Cevallos M.A."/>
            <person name="Morett E."/>
            <person name="Gonzalez V."/>
            <person name="Portillo T."/>
            <person name="Ochoa-Leyva A."/>
            <person name="Jose M.V."/>
            <person name="Sciutto E."/>
            <person name="Landa A."/>
            <person name="Jimenez L."/>
            <person name="Valdes V."/>
            <person name="Carrero J.C."/>
            <person name="Larralde C."/>
            <person name="Morales-Montor J."/>
            <person name="Limon-Lason J."/>
            <person name="Soberon X."/>
            <person name="Laclette J.P."/>
        </authorList>
    </citation>
    <scope>NUCLEOTIDE SEQUENCE [LARGE SCALE GENOMIC DNA]</scope>
</reference>
<gene>
    <name evidence="2" type="ORF">EgrG_002046300</name>
</gene>